<dbReference type="EMBL" id="JBHTMK010000023">
    <property type="protein sequence ID" value="MFD1367255.1"/>
    <property type="molecule type" value="Genomic_DNA"/>
</dbReference>
<dbReference type="Gene3D" id="1.10.8.60">
    <property type="match status" value="1"/>
</dbReference>
<dbReference type="SMART" id="SM01086">
    <property type="entry name" value="ClpB_D2-small"/>
    <property type="match status" value="1"/>
</dbReference>
<dbReference type="InterPro" id="IPR003593">
    <property type="entry name" value="AAA+_ATPase"/>
</dbReference>
<feature type="domain" description="Clp ATPase C-terminal" evidence="5">
    <location>
        <begin position="526"/>
        <end position="618"/>
    </location>
</feature>
<dbReference type="Pfam" id="PF10431">
    <property type="entry name" value="ClpB_D2-small"/>
    <property type="match status" value="1"/>
</dbReference>
<dbReference type="PRINTS" id="PR00300">
    <property type="entry name" value="CLPPROTEASEA"/>
</dbReference>
<dbReference type="Pfam" id="PF07724">
    <property type="entry name" value="AAA_2"/>
    <property type="match status" value="1"/>
</dbReference>
<evidence type="ECO:0000256" key="1">
    <source>
        <dbReference type="ARBA" id="ARBA00022741"/>
    </source>
</evidence>
<comment type="caution">
    <text evidence="6">The sequence shown here is derived from an EMBL/GenBank/DDBJ whole genome shotgun (WGS) entry which is preliminary data.</text>
</comment>
<evidence type="ECO:0000313" key="7">
    <source>
        <dbReference type="Proteomes" id="UP001597183"/>
    </source>
</evidence>
<keyword evidence="2" id="KW-0067">ATP-binding</keyword>
<gene>
    <name evidence="6" type="ORF">ACFQ5G_18015</name>
</gene>
<dbReference type="CDD" id="cd19499">
    <property type="entry name" value="RecA-like_ClpB_Hsp104-like"/>
    <property type="match status" value="1"/>
</dbReference>
<evidence type="ECO:0000313" key="6">
    <source>
        <dbReference type="EMBL" id="MFD1367255.1"/>
    </source>
</evidence>
<keyword evidence="1" id="KW-0547">Nucleotide-binding</keyword>
<dbReference type="PANTHER" id="PTHR11638">
    <property type="entry name" value="ATP-DEPENDENT CLP PROTEASE"/>
    <property type="match status" value="1"/>
</dbReference>
<dbReference type="InterPro" id="IPR050130">
    <property type="entry name" value="ClpA_ClpB"/>
</dbReference>
<keyword evidence="7" id="KW-1185">Reference proteome</keyword>
<organism evidence="6 7">
    <name type="scientific">Actinoplanes sichuanensis</name>
    <dbReference type="NCBI Taxonomy" id="512349"/>
    <lineage>
        <taxon>Bacteria</taxon>
        <taxon>Bacillati</taxon>
        <taxon>Actinomycetota</taxon>
        <taxon>Actinomycetes</taxon>
        <taxon>Micromonosporales</taxon>
        <taxon>Micromonosporaceae</taxon>
        <taxon>Actinoplanes</taxon>
    </lineage>
</organism>
<sequence>MSIDHIPVRNGTPQAAHAAWPAWLREIENTLSVHSQYILHGNIRDQYVVRSEEYLSSMPSLLWQALRGQGYACLIAYDPVDGLQVLPARGPGADAARSTAQRLLPGLSAKDLSLDQLRKTITAVATAPNDRVGLVIDYAARLTRSPIDPTDDERKFFLACAKLAATATPPPGVALAGRLYNPVIWLVDSERDLPPWLTAGNVQIRTVGIPHPSLGDRMHAADLLTRDLQRTATDGRPPQEVVETFAVESGGMSLKAMAGVTRLAKERGIAFERLPEAVQTYRLGVVENPWRQDTLRRRIAEHQGLLEGRVKGQPAAVDKTLDILKRAAMGLSGAQTGRSTSRPRGVLFFAGPTGVGKTELAKSVAQLLFGDESACLRFDMSEYAAEHAADRLIGAPPGYVGYEAGGQLTNALRQQPFRVILFDEIEKAHPSVLDKFLQILEDGRLTDGQGTTTYFSESVLIFTSNLGILRKDKRTGEVVQLIDPGTDYHRVVETVNAAIKHHFTYELVRPELLNRLGDNIVVFDFISRTTAERIFRLQLSHVLRRLREEHHVDIELSPEMDRHLLARCTTNLNDGGRGIGNKVESQIVNPLGRLLFDQPQPPGSRLLLTGVNAGDFRLERRR</sequence>
<evidence type="ECO:0000256" key="3">
    <source>
        <dbReference type="ARBA" id="ARBA00023186"/>
    </source>
</evidence>
<protein>
    <submittedName>
        <fullName evidence="6">AAA family ATPase</fullName>
    </submittedName>
</protein>
<evidence type="ECO:0000256" key="2">
    <source>
        <dbReference type="ARBA" id="ARBA00022840"/>
    </source>
</evidence>
<dbReference type="SUPFAM" id="SSF52540">
    <property type="entry name" value="P-loop containing nucleoside triphosphate hydrolases"/>
    <property type="match status" value="1"/>
</dbReference>
<accession>A0ABW4A906</accession>
<dbReference type="SMART" id="SM00382">
    <property type="entry name" value="AAA"/>
    <property type="match status" value="1"/>
</dbReference>
<dbReference type="InterPro" id="IPR001270">
    <property type="entry name" value="ClpA/B"/>
</dbReference>
<evidence type="ECO:0000259" key="5">
    <source>
        <dbReference type="SMART" id="SM01086"/>
    </source>
</evidence>
<name>A0ABW4A906_9ACTN</name>
<reference evidence="7" key="1">
    <citation type="journal article" date="2019" name="Int. J. Syst. Evol. Microbiol.">
        <title>The Global Catalogue of Microorganisms (GCM) 10K type strain sequencing project: providing services to taxonomists for standard genome sequencing and annotation.</title>
        <authorList>
            <consortium name="The Broad Institute Genomics Platform"/>
            <consortium name="The Broad Institute Genome Sequencing Center for Infectious Disease"/>
            <person name="Wu L."/>
            <person name="Ma J."/>
        </authorList>
    </citation>
    <scope>NUCLEOTIDE SEQUENCE [LARGE SCALE GENOMIC DNA]</scope>
    <source>
        <strain evidence="7">CCM 7526</strain>
    </source>
</reference>
<dbReference type="Proteomes" id="UP001597183">
    <property type="component" value="Unassembled WGS sequence"/>
</dbReference>
<evidence type="ECO:0000259" key="4">
    <source>
        <dbReference type="SMART" id="SM00382"/>
    </source>
</evidence>
<proteinExistence type="predicted"/>
<dbReference type="RefSeq" id="WP_317795929.1">
    <property type="nucleotide sequence ID" value="NZ_AP028461.1"/>
</dbReference>
<dbReference type="Gene3D" id="3.40.50.300">
    <property type="entry name" value="P-loop containing nucleotide triphosphate hydrolases"/>
    <property type="match status" value="1"/>
</dbReference>
<dbReference type="InterPro" id="IPR003959">
    <property type="entry name" value="ATPase_AAA_core"/>
</dbReference>
<feature type="domain" description="AAA+ ATPase" evidence="4">
    <location>
        <begin position="343"/>
        <end position="485"/>
    </location>
</feature>
<dbReference type="InterPro" id="IPR019489">
    <property type="entry name" value="Clp_ATPase_C"/>
</dbReference>
<keyword evidence="3" id="KW-0143">Chaperone</keyword>
<dbReference type="InterPro" id="IPR027417">
    <property type="entry name" value="P-loop_NTPase"/>
</dbReference>
<dbReference type="PANTHER" id="PTHR11638:SF18">
    <property type="entry name" value="HEAT SHOCK PROTEIN 104"/>
    <property type="match status" value="1"/>
</dbReference>